<comment type="caution">
    <text evidence="1">The sequence shown here is derived from an EMBL/GenBank/DDBJ whole genome shotgun (WGS) entry which is preliminary data.</text>
</comment>
<dbReference type="Proteomes" id="UP000245430">
    <property type="component" value="Unassembled WGS sequence"/>
</dbReference>
<dbReference type="AlphaFoldDB" id="A0A316DQ09"/>
<sequence length="229" mass="27009">MKINGIKDVFFDLDHTLWDFDKNSALTFSKIFKIHNVAVNLEEFLHYYEPINLDYWKLFREERIDKASLRYNRLNDTFNKISFQADSTLIHKLSIDYIMYLSTFNHLFDNTVDILNYLKPKYNLHIITNGFQEVQESKLRNSNIHHFFQSITDSEQVGVKKPNPKIFNFALNKVKAHPETSVMIGDNMEADILGALNIGMEAIYFNYLKTVDKHSMKQINNLDELKLFL</sequence>
<proteinExistence type="predicted"/>
<keyword evidence="2" id="KW-1185">Reference proteome</keyword>
<evidence type="ECO:0000313" key="2">
    <source>
        <dbReference type="Proteomes" id="UP000245430"/>
    </source>
</evidence>
<dbReference type="SFLD" id="SFLDG01129">
    <property type="entry name" value="C1.5:_HAD__Beta-PGM__Phosphata"/>
    <property type="match status" value="1"/>
</dbReference>
<name>A0A316DQ09_9FLAO</name>
<dbReference type="InterPro" id="IPR023198">
    <property type="entry name" value="PGP-like_dom2"/>
</dbReference>
<dbReference type="Pfam" id="PF13419">
    <property type="entry name" value="HAD_2"/>
    <property type="match status" value="1"/>
</dbReference>
<dbReference type="InterPro" id="IPR011951">
    <property type="entry name" value="HAD-SF_hydro_IA_YjjG/PynA"/>
</dbReference>
<dbReference type="PANTHER" id="PTHR47478:SF1">
    <property type="entry name" value="PYRIMIDINE 5'-NUCLEOTIDASE YJJG"/>
    <property type="match status" value="1"/>
</dbReference>
<dbReference type="OrthoDB" id="9802350at2"/>
<keyword evidence="1" id="KW-0378">Hydrolase</keyword>
<dbReference type="PANTHER" id="PTHR47478">
    <property type="match status" value="1"/>
</dbReference>
<organism evidence="1 2">
    <name type="scientific">Xanthomarina spongicola</name>
    <dbReference type="NCBI Taxonomy" id="570520"/>
    <lineage>
        <taxon>Bacteria</taxon>
        <taxon>Pseudomonadati</taxon>
        <taxon>Bacteroidota</taxon>
        <taxon>Flavobacteriia</taxon>
        <taxon>Flavobacteriales</taxon>
        <taxon>Flavobacteriaceae</taxon>
        <taxon>Xanthomarina</taxon>
    </lineage>
</organism>
<protein>
    <submittedName>
        <fullName evidence="1">Putative hydrolase of the HAD superfamily</fullName>
    </submittedName>
</protein>
<dbReference type="Gene3D" id="3.40.50.1000">
    <property type="entry name" value="HAD superfamily/HAD-like"/>
    <property type="match status" value="1"/>
</dbReference>
<dbReference type="InterPro" id="IPR041492">
    <property type="entry name" value="HAD_2"/>
</dbReference>
<accession>A0A316DQ09</accession>
<dbReference type="EMBL" id="QGGP01000003">
    <property type="protein sequence ID" value="PWK19249.1"/>
    <property type="molecule type" value="Genomic_DNA"/>
</dbReference>
<dbReference type="InterPro" id="IPR036412">
    <property type="entry name" value="HAD-like_sf"/>
</dbReference>
<dbReference type="NCBIfam" id="TIGR02254">
    <property type="entry name" value="YjjG_YfnB"/>
    <property type="match status" value="1"/>
</dbReference>
<dbReference type="Gene3D" id="1.10.150.240">
    <property type="entry name" value="Putative phosphatase, domain 2"/>
    <property type="match status" value="1"/>
</dbReference>
<dbReference type="NCBIfam" id="TIGR01549">
    <property type="entry name" value="HAD-SF-IA-v1"/>
    <property type="match status" value="1"/>
</dbReference>
<evidence type="ECO:0000313" key="1">
    <source>
        <dbReference type="EMBL" id="PWK19249.1"/>
    </source>
</evidence>
<reference evidence="1 2" key="1">
    <citation type="submission" date="2018-05" db="EMBL/GenBank/DDBJ databases">
        <title>Genomic Encyclopedia of Archaeal and Bacterial Type Strains, Phase II (KMG-II): from individual species to whole genera.</title>
        <authorList>
            <person name="Goeker M."/>
        </authorList>
    </citation>
    <scope>NUCLEOTIDE SEQUENCE [LARGE SCALE GENOMIC DNA]</scope>
    <source>
        <strain evidence="1 2">DSM 22637</strain>
    </source>
</reference>
<dbReference type="SFLD" id="SFLDS00003">
    <property type="entry name" value="Haloacid_Dehalogenase"/>
    <property type="match status" value="1"/>
</dbReference>
<gene>
    <name evidence="1" type="ORF">LX78_01730</name>
</gene>
<dbReference type="SUPFAM" id="SSF56784">
    <property type="entry name" value="HAD-like"/>
    <property type="match status" value="1"/>
</dbReference>
<dbReference type="InterPro" id="IPR006439">
    <property type="entry name" value="HAD-SF_hydro_IA"/>
</dbReference>
<dbReference type="RefSeq" id="WP_109682236.1">
    <property type="nucleotide sequence ID" value="NZ_QGGP01000003.1"/>
</dbReference>
<dbReference type="InterPro" id="IPR023214">
    <property type="entry name" value="HAD_sf"/>
</dbReference>
<dbReference type="GO" id="GO:0008253">
    <property type="term" value="F:5'-nucleotidase activity"/>
    <property type="evidence" value="ECO:0007669"/>
    <property type="project" value="InterPro"/>
</dbReference>
<dbReference type="InterPro" id="IPR052550">
    <property type="entry name" value="Pyrimidine_5'-ntase_YjjG"/>
</dbReference>